<evidence type="ECO:0000256" key="4">
    <source>
        <dbReference type="ARBA" id="ARBA00022989"/>
    </source>
</evidence>
<dbReference type="CDD" id="cd05401">
    <property type="entry name" value="NT_GlnE_GlnD_like"/>
    <property type="match status" value="1"/>
</dbReference>
<dbReference type="OrthoDB" id="2489132at2"/>
<dbReference type="SMART" id="SM00091">
    <property type="entry name" value="PAS"/>
    <property type="match status" value="1"/>
</dbReference>
<keyword evidence="3 6" id="KW-0812">Transmembrane</keyword>
<proteinExistence type="predicted"/>
<dbReference type="Pfam" id="PF13426">
    <property type="entry name" value="PAS_9"/>
    <property type="match status" value="1"/>
</dbReference>
<comment type="subcellular location">
    <subcellularLocation>
        <location evidence="1">Cell membrane</location>
        <topology evidence="1">Multi-pass membrane protein</topology>
    </subcellularLocation>
</comment>
<evidence type="ECO:0000256" key="1">
    <source>
        <dbReference type="ARBA" id="ARBA00004651"/>
    </source>
</evidence>
<evidence type="ECO:0000256" key="2">
    <source>
        <dbReference type="ARBA" id="ARBA00022475"/>
    </source>
</evidence>
<feature type="transmembrane region" description="Helical" evidence="6">
    <location>
        <begin position="338"/>
        <end position="358"/>
    </location>
</feature>
<dbReference type="InterPro" id="IPR043519">
    <property type="entry name" value="NT_sf"/>
</dbReference>
<dbReference type="Gene3D" id="3.30.450.20">
    <property type="entry name" value="PAS domain"/>
    <property type="match status" value="2"/>
</dbReference>
<dbReference type="InterPro" id="IPR018821">
    <property type="entry name" value="DUF294_put_nucleoTrafse_sb-bd"/>
</dbReference>
<evidence type="ECO:0000313" key="8">
    <source>
        <dbReference type="EMBL" id="KGY07058.1"/>
    </source>
</evidence>
<dbReference type="Proteomes" id="UP000030451">
    <property type="component" value="Unassembled WGS sequence"/>
</dbReference>
<dbReference type="STRING" id="379097.SE23_04900"/>
<protein>
    <submittedName>
        <fullName evidence="8">Chemotaxis protein</fullName>
    </submittedName>
</protein>
<evidence type="ECO:0000256" key="3">
    <source>
        <dbReference type="ARBA" id="ARBA00022692"/>
    </source>
</evidence>
<dbReference type="Pfam" id="PF03445">
    <property type="entry name" value="DUF294"/>
    <property type="match status" value="1"/>
</dbReference>
<organism evidence="8 9">
    <name type="scientific">Photobacterium sp. (strain ATCC 43367)</name>
    <dbReference type="NCBI Taxonomy" id="379097"/>
    <lineage>
        <taxon>Bacteria</taxon>
        <taxon>Pseudomonadati</taxon>
        <taxon>Pseudomonadota</taxon>
        <taxon>Gammaproteobacteria</taxon>
        <taxon>Vibrionales</taxon>
        <taxon>Vibrionaceae</taxon>
        <taxon>Vibrio</taxon>
        <taxon>Vibrio oreintalis group</taxon>
    </lineage>
</organism>
<dbReference type="EMBL" id="JRWP01000056">
    <property type="protein sequence ID" value="KGY07058.1"/>
    <property type="molecule type" value="Genomic_DNA"/>
</dbReference>
<evidence type="ECO:0000313" key="9">
    <source>
        <dbReference type="Proteomes" id="UP000030451"/>
    </source>
</evidence>
<dbReference type="SUPFAM" id="SSF55785">
    <property type="entry name" value="PYP-like sensor domain (PAS domain)"/>
    <property type="match status" value="1"/>
</dbReference>
<keyword evidence="5 6" id="KW-0472">Membrane</keyword>
<dbReference type="InterPro" id="IPR033480">
    <property type="entry name" value="sCache_2"/>
</dbReference>
<comment type="caution">
    <text evidence="8">The sequence shown here is derived from an EMBL/GenBank/DDBJ whole genome shotgun (WGS) entry which is preliminary data.</text>
</comment>
<dbReference type="SUPFAM" id="SSF81301">
    <property type="entry name" value="Nucleotidyltransferase"/>
    <property type="match status" value="1"/>
</dbReference>
<evidence type="ECO:0000256" key="6">
    <source>
        <dbReference type="SAM" id="Phobius"/>
    </source>
</evidence>
<dbReference type="InterPro" id="IPR005105">
    <property type="entry name" value="GlnD_Uridyltrans_N"/>
</dbReference>
<name>A0A0A5JGH7_PHOS4</name>
<evidence type="ECO:0000256" key="5">
    <source>
        <dbReference type="ARBA" id="ARBA00023136"/>
    </source>
</evidence>
<dbReference type="GO" id="GO:0008773">
    <property type="term" value="F:[protein-PII] uridylyltransferase activity"/>
    <property type="evidence" value="ECO:0007669"/>
    <property type="project" value="InterPro"/>
</dbReference>
<dbReference type="NCBIfam" id="TIGR00229">
    <property type="entry name" value="sensory_box"/>
    <property type="match status" value="1"/>
</dbReference>
<dbReference type="InterPro" id="IPR000014">
    <property type="entry name" value="PAS"/>
</dbReference>
<gene>
    <name evidence="8" type="ORF">NM06_19235</name>
</gene>
<keyword evidence="2" id="KW-1003">Cell membrane</keyword>
<dbReference type="AlphaFoldDB" id="A0A0A5JGH7"/>
<feature type="domain" description="PAS" evidence="7">
    <location>
        <begin position="377"/>
        <end position="428"/>
    </location>
</feature>
<dbReference type="Pfam" id="PF17200">
    <property type="entry name" value="sCache_2"/>
    <property type="match status" value="1"/>
</dbReference>
<keyword evidence="4 6" id="KW-1133">Transmembrane helix</keyword>
<dbReference type="Pfam" id="PF10335">
    <property type="entry name" value="DUF294_C"/>
    <property type="match status" value="1"/>
</dbReference>
<evidence type="ECO:0000259" key="7">
    <source>
        <dbReference type="PROSITE" id="PS50112"/>
    </source>
</evidence>
<dbReference type="InterPro" id="IPR035965">
    <property type="entry name" value="PAS-like_dom_sf"/>
</dbReference>
<dbReference type="GO" id="GO:0005886">
    <property type="term" value="C:plasma membrane"/>
    <property type="evidence" value="ECO:0007669"/>
    <property type="project" value="UniProtKB-SubCell"/>
</dbReference>
<dbReference type="SMART" id="SM01049">
    <property type="entry name" value="Cache_2"/>
    <property type="match status" value="1"/>
</dbReference>
<dbReference type="CDD" id="cd00130">
    <property type="entry name" value="PAS"/>
    <property type="match status" value="1"/>
</dbReference>
<accession>A0A0A5JGH7</accession>
<sequence length="853" mass="98595">MKISEHADRTEHLYGIRAEDIHRWIDGFFDYSGQGHNETMAKKVDFDPYSHRRFRHCKEALAEAIQEFGDKYTSQQIKDVLETHIRDDYHGYLPTRADFENGSFTAKYHDTSHLAQLGDVLDESELADYFSGLSAVQSEQDSPLSRFGLRIVLPTISAIILFVTAIIYLILPLVEASMVGQKQQMLKELTSTAVSVVDRYVEMEKRGEISLEEAQRKAALDIKAMRYGPENKDYFFITDMHPRMIMHPYRSDLTNQDLTHYYESEKSSDFPIFVELVKLVESSHEGYLEYLWQWKDDATITAPKMTYVEGVEEWQWVVGTGVYLEDVQQEIDHLESTLYRVFVAITLGLALIMFYVIAQSKAMEKRKMRAEVALHEAKNRYKALVESSNEGYILEADGKIVFSNTRLHQLLGYTDTELKSQTIWQQLFSTAEQNSQVLEHLLKLFSHEAEPNEFEAQIVTKSGREIDIILSTSRIFLSEKLGHVISFRPIVRKVYGASFHSMTASSDYRKTSSSIVADIEQGESHSHVVESLNRLTDLIREMIAAGTRPDHLRRLIGQTYDAAICRFIELTIEEIGEPPVPFSFLSFGSNARHDMTLFSDQDNAIVFETPDDQDLKATRRYFLHLAEKVCAMLNQAGYRYCDGLIMASNHQWCLSEKEWQANFSRWIEQATPEGILELNVFFDIRSTFGEFALADNIQSHIQHLLKQNPEFLNVYAQNCMNHAIPLDSDGQLVTEKSEGRAMINLKDCLRPMEIFCRLYALKHDIRECNTIERLKGLFAAQEIDARTYREMVYIFDHIWHLRFMNQVIEYSDLRHINDNLTVSDLTVLEQQNLANVLNRSMMFHQKVLQDFSL</sequence>
<reference evidence="8 9" key="1">
    <citation type="submission" date="2014-10" db="EMBL/GenBank/DDBJ databases">
        <title>Genome sequencing of Vibrio sinaloensis T08.</title>
        <authorList>
            <person name="Chan K.-G."/>
            <person name="Mohamad N.I."/>
        </authorList>
    </citation>
    <scope>NUCLEOTIDE SEQUENCE [LARGE SCALE GENOMIC DNA]</scope>
    <source>
        <strain evidence="8 9">T08</strain>
    </source>
</reference>
<dbReference type="RefSeq" id="WP_038193055.1">
    <property type="nucleotide sequence ID" value="NZ_JRWP01000056.1"/>
</dbReference>
<dbReference type="PROSITE" id="PS50112">
    <property type="entry name" value="PAS"/>
    <property type="match status" value="1"/>
</dbReference>
<feature type="transmembrane region" description="Helical" evidence="6">
    <location>
        <begin position="151"/>
        <end position="171"/>
    </location>
</feature>